<evidence type="ECO:0000313" key="2">
    <source>
        <dbReference type="Proteomes" id="UP001195941"/>
    </source>
</evidence>
<proteinExistence type="predicted"/>
<gene>
    <name evidence="1" type="ORF">IT775_12815</name>
</gene>
<dbReference type="RefSeq" id="WP_212701524.1">
    <property type="nucleotide sequence ID" value="NZ_JADMKU010000011.1"/>
</dbReference>
<sequence>MQSTAAAVTMVRDDLFFLDTWLRHYGAEFGRENLYVINHGRGEAVAELARGCNVIGLPGDPHRNFDMKRWRLLNNIVGGLKSYYKHVVVGDVDEILVMDPEKGRTLLQFLEVRRAGRVLTPLGLEVLHRIDVETDPITDRVLGPRRHVRVAPHYSKPCVISTGTKIARGGHFTQFGQLITPESLYLFHLKFCDFGEYASAMNRRNAVTAEIGTGIDDTAVGRHWFASERGEDRALFDGFARLEMVEGFDMQPYRQHMHDTFKLRGDTGFYEFDRPDYDTQYLLPDRFNGIF</sequence>
<dbReference type="Pfam" id="PF13704">
    <property type="entry name" value="Glyco_tranf_2_4"/>
    <property type="match status" value="1"/>
</dbReference>
<keyword evidence="2" id="KW-1185">Reference proteome</keyword>
<evidence type="ECO:0008006" key="3">
    <source>
        <dbReference type="Google" id="ProtNLM"/>
    </source>
</evidence>
<name>A0ABS5HSY7_9RHOB</name>
<dbReference type="Proteomes" id="UP001195941">
    <property type="component" value="Unassembled WGS sequence"/>
</dbReference>
<reference evidence="1 2" key="1">
    <citation type="journal article" date="2021" name="Arch. Microbiol.">
        <title>Thalassobius aquimarinus sp. nov., isolated from the Sea of Japan seashore.</title>
        <authorList>
            <person name="Kurilenko V.V."/>
            <person name="Romanenko L.A."/>
            <person name="Chernysheva N.Y."/>
            <person name="Velansky P.V."/>
            <person name="Tekutyeva L.A."/>
            <person name="Isaeva M.P."/>
            <person name="Mikhailov V.V."/>
        </authorList>
    </citation>
    <scope>NUCLEOTIDE SEQUENCE [LARGE SCALE GENOMIC DNA]</scope>
    <source>
        <strain evidence="1 2">KMM 8518</strain>
    </source>
</reference>
<evidence type="ECO:0000313" key="1">
    <source>
        <dbReference type="EMBL" id="MBR9652004.1"/>
    </source>
</evidence>
<protein>
    <recommendedName>
        <fullName evidence="3">Glycosyl transferase family 2</fullName>
    </recommendedName>
</protein>
<dbReference type="EMBL" id="JADMKU010000011">
    <property type="protein sequence ID" value="MBR9652004.1"/>
    <property type="molecule type" value="Genomic_DNA"/>
</dbReference>
<organism evidence="1 2">
    <name type="scientific">Thalassovita aquimarina</name>
    <dbReference type="NCBI Taxonomy" id="2785917"/>
    <lineage>
        <taxon>Bacteria</taxon>
        <taxon>Pseudomonadati</taxon>
        <taxon>Pseudomonadota</taxon>
        <taxon>Alphaproteobacteria</taxon>
        <taxon>Rhodobacterales</taxon>
        <taxon>Roseobacteraceae</taxon>
        <taxon>Thalassovita</taxon>
    </lineage>
</organism>
<accession>A0ABS5HSY7</accession>
<comment type="caution">
    <text evidence="1">The sequence shown here is derived from an EMBL/GenBank/DDBJ whole genome shotgun (WGS) entry which is preliminary data.</text>
</comment>